<evidence type="ECO:0000313" key="2">
    <source>
        <dbReference type="EMBL" id="CAF9940082.1"/>
    </source>
</evidence>
<dbReference type="Gene3D" id="3.40.50.1240">
    <property type="entry name" value="Phosphoglycerate mutase-like"/>
    <property type="match status" value="2"/>
</dbReference>
<feature type="compositionally biased region" description="Polar residues" evidence="1">
    <location>
        <begin position="250"/>
        <end position="259"/>
    </location>
</feature>
<feature type="region of interest" description="Disordered" evidence="1">
    <location>
        <begin position="394"/>
        <end position="416"/>
    </location>
</feature>
<dbReference type="InterPro" id="IPR051710">
    <property type="entry name" value="Phosphatase_SH3-domain"/>
</dbReference>
<organism evidence="2 3">
    <name type="scientific">Imshaugia aleurites</name>
    <dbReference type="NCBI Taxonomy" id="172621"/>
    <lineage>
        <taxon>Eukaryota</taxon>
        <taxon>Fungi</taxon>
        <taxon>Dikarya</taxon>
        <taxon>Ascomycota</taxon>
        <taxon>Pezizomycotina</taxon>
        <taxon>Lecanoromycetes</taxon>
        <taxon>OSLEUM clade</taxon>
        <taxon>Lecanoromycetidae</taxon>
        <taxon>Lecanorales</taxon>
        <taxon>Lecanorineae</taxon>
        <taxon>Parmeliaceae</taxon>
        <taxon>Imshaugia</taxon>
    </lineage>
</organism>
<feature type="compositionally biased region" description="Polar residues" evidence="1">
    <location>
        <begin position="284"/>
        <end position="296"/>
    </location>
</feature>
<feature type="region of interest" description="Disordered" evidence="1">
    <location>
        <begin position="562"/>
        <end position="686"/>
    </location>
</feature>
<accession>A0A8H3PG39</accession>
<dbReference type="PANTHER" id="PTHR16469">
    <property type="entry name" value="UBIQUITIN-ASSOCIATED AND SH3 DOMAIN-CONTAINING BA-RELATED"/>
    <property type="match status" value="1"/>
</dbReference>
<keyword evidence="3" id="KW-1185">Reference proteome</keyword>
<dbReference type="PANTHER" id="PTHR16469:SF27">
    <property type="entry name" value="UBIQUITIN-ASSOCIATED AND SH3 DOMAIN-CONTAINING BA-RELATED"/>
    <property type="match status" value="1"/>
</dbReference>
<evidence type="ECO:0000256" key="1">
    <source>
        <dbReference type="SAM" id="MobiDB-lite"/>
    </source>
</evidence>
<feature type="compositionally biased region" description="Polar residues" evidence="1">
    <location>
        <begin position="632"/>
        <end position="643"/>
    </location>
</feature>
<feature type="compositionally biased region" description="Basic and acidic residues" evidence="1">
    <location>
        <begin position="298"/>
        <end position="307"/>
    </location>
</feature>
<name>A0A8H3PG39_9LECA</name>
<proteinExistence type="predicted"/>
<feature type="compositionally biased region" description="Polar residues" evidence="1">
    <location>
        <begin position="230"/>
        <end position="242"/>
    </location>
</feature>
<dbReference type="AlphaFoldDB" id="A0A8H3PG39"/>
<feature type="compositionally biased region" description="Polar residues" evidence="1">
    <location>
        <begin position="562"/>
        <end position="576"/>
    </location>
</feature>
<evidence type="ECO:0000313" key="3">
    <source>
        <dbReference type="Proteomes" id="UP000664534"/>
    </source>
</evidence>
<dbReference type="EMBL" id="CAJPDT010000127">
    <property type="protein sequence ID" value="CAF9940082.1"/>
    <property type="molecule type" value="Genomic_DNA"/>
</dbReference>
<feature type="compositionally biased region" description="Basic and acidic residues" evidence="1">
    <location>
        <begin position="588"/>
        <end position="600"/>
    </location>
</feature>
<comment type="caution">
    <text evidence="2">The sequence shown here is derived from an EMBL/GenBank/DDBJ whole genome shotgun (WGS) entry which is preliminary data.</text>
</comment>
<reference evidence="2" key="1">
    <citation type="submission" date="2021-03" db="EMBL/GenBank/DDBJ databases">
        <authorList>
            <person name="Tagirdzhanova G."/>
        </authorList>
    </citation>
    <scope>NUCLEOTIDE SEQUENCE</scope>
</reference>
<feature type="compositionally biased region" description="Basic and acidic residues" evidence="1">
    <location>
        <begin position="611"/>
        <end position="631"/>
    </location>
</feature>
<dbReference type="Proteomes" id="UP000664534">
    <property type="component" value="Unassembled WGS sequence"/>
</dbReference>
<dbReference type="OrthoDB" id="3898179at2759"/>
<evidence type="ECO:0008006" key="4">
    <source>
        <dbReference type="Google" id="ProtNLM"/>
    </source>
</evidence>
<dbReference type="SUPFAM" id="SSF53254">
    <property type="entry name" value="Phosphoglycerate mutase-like"/>
    <property type="match status" value="1"/>
</dbReference>
<feature type="region of interest" description="Disordered" evidence="1">
    <location>
        <begin position="463"/>
        <end position="484"/>
    </location>
</feature>
<protein>
    <recommendedName>
        <fullName evidence="4">Phosphoglycerate mutase</fullName>
    </recommendedName>
</protein>
<gene>
    <name evidence="2" type="ORF">IMSHALPRED_001743</name>
</gene>
<dbReference type="InterPro" id="IPR029033">
    <property type="entry name" value="His_PPase_superfam"/>
</dbReference>
<sequence>MGRPPAVIIIARHGARLDAADTQWHLTSPTPYDPPLTYGGWRQSQALGARIASILHARETVSDSRTLNGLDENTETLAIDDDFGETQRRGHQSHRGKRRKLKVVIHTSPFLRCVQTSIAISAGIGQYQEPANPTSHQIHLRPHAMHSGSPQSRAKDGRKSPYLAAITEPEGYPSSRRKRHIHRSLLRVDAFLGEWLSPEYFDKITTPPGSKLMVASSKADLLHGGEPVNMTYTSNRNSSGQGLLSGGWNSGSATNSKPPNSDDDTPLADLSSLSQSVPRLGRVNSHSVGGSPTPSDLTFDRRAERSPTPESLVYVPPIPSYAISPSQPIPPGYVSHAREACVKVDNLWDSLRPPLEWGSGGEYGEEWSAMHKRFRRGLHEMISWYRTHADSETLKPIKDESPENQNSGSNDPEDCDEDEMDTVLILVTHSAGCNALIGAMTNQPVLLDVGMASLTMAVRKSVDYKRVSSPQSEDVPASPSRRRHSQIDLGISEDYEFKLTAATEHLRAGSPFLAGPQLPRIPSLPIREKSPYRYERPGLVHPHHSKFSPTKEDFHLGNSTNEEIGGLQRSSTTFAPSSGGLWSMPVPKEADKAVEQDRRLPSLQIIQNGSSKEDKFESAPERVEMDRHERPNGSTHSGRTSPNGILDHAYQGPSIAPNGLWGAPPQALGTERDKGSKRRWTLSEAS</sequence>
<feature type="region of interest" description="Disordered" evidence="1">
    <location>
        <begin position="227"/>
        <end position="312"/>
    </location>
</feature>